<protein>
    <submittedName>
        <fullName evidence="11">Serine threonine protein kinase</fullName>
    </submittedName>
</protein>
<dbReference type="InParanoid" id="A0A078B1W4"/>
<feature type="active site" description="Proton acceptor" evidence="6">
    <location>
        <position position="193"/>
    </location>
</feature>
<dbReference type="PROSITE" id="PS50011">
    <property type="entry name" value="PROTEIN_KINASE_DOM"/>
    <property type="match status" value="1"/>
</dbReference>
<keyword evidence="1" id="KW-0723">Serine/threonine-protein kinase</keyword>
<evidence type="ECO:0000256" key="1">
    <source>
        <dbReference type="ARBA" id="ARBA00022527"/>
    </source>
</evidence>
<proteinExistence type="predicted"/>
<dbReference type="PROSITE" id="PS00107">
    <property type="entry name" value="PROTEIN_KINASE_ATP"/>
    <property type="match status" value="1"/>
</dbReference>
<dbReference type="SMART" id="SM00220">
    <property type="entry name" value="S_TKc"/>
    <property type="match status" value="1"/>
</dbReference>
<evidence type="ECO:0000256" key="4">
    <source>
        <dbReference type="ARBA" id="ARBA00022777"/>
    </source>
</evidence>
<feature type="domain" description="Protein kinase" evidence="10">
    <location>
        <begin position="69"/>
        <end position="329"/>
    </location>
</feature>
<dbReference type="InterPro" id="IPR011009">
    <property type="entry name" value="Kinase-like_dom_sf"/>
</dbReference>
<keyword evidence="4 11" id="KW-0418">Kinase</keyword>
<evidence type="ECO:0000256" key="7">
    <source>
        <dbReference type="PIRSR" id="PIRSR630616-2"/>
    </source>
</evidence>
<dbReference type="SUPFAM" id="SSF56112">
    <property type="entry name" value="Protein kinase-like (PK-like)"/>
    <property type="match status" value="1"/>
</dbReference>
<dbReference type="Gene3D" id="1.10.510.10">
    <property type="entry name" value="Transferase(Phosphotransferase) domain 1"/>
    <property type="match status" value="1"/>
</dbReference>
<evidence type="ECO:0000256" key="5">
    <source>
        <dbReference type="ARBA" id="ARBA00022840"/>
    </source>
</evidence>
<evidence type="ECO:0000256" key="3">
    <source>
        <dbReference type="ARBA" id="ARBA00022741"/>
    </source>
</evidence>
<evidence type="ECO:0000313" key="12">
    <source>
        <dbReference type="Proteomes" id="UP000039865"/>
    </source>
</evidence>
<dbReference type="InterPro" id="IPR008271">
    <property type="entry name" value="Ser/Thr_kinase_AS"/>
</dbReference>
<dbReference type="Gene3D" id="3.30.200.20">
    <property type="entry name" value="Phosphorylase Kinase, domain 1"/>
    <property type="match status" value="1"/>
</dbReference>
<feature type="binding site" evidence="7 9">
    <location>
        <position position="99"/>
    </location>
    <ligand>
        <name>ATP</name>
        <dbReference type="ChEBI" id="CHEBI:30616"/>
    </ligand>
</feature>
<sequence>MSNPLYYIDIEFSRLIKEEDQNDCFTLKRIGRDYTFELHSSDATNKKYIIDQWTEALSSITIRELGCQFNVIKQIGKGSYSNVYKVEKADEKKQIYALKVLRKYQFKDQSMREQLLKEIRIQRNLNCGNIIKIHQVQEDDKYVYLVLDYIEGGTLRDFLQKGTQFNEQQIRQITLQILLSVDYLHHKKIIHRDLKPENILLSFQEDQQRPDAFLADFGFAVTLDDESSIQNIYGTPGYVSPEVLRGEPYTHKSDIFSLGAILFNMVAGRNLFSAKNAQEALLKNIKCNIAPHIQDLNCTTRLKNLLEKLLSKDPNKRVYASQALNHDWFSKDLKVIRYSLFINENEAIDEEQKSISTVKKQNPLIKHKSRSFRKEKHNTSKLQDQNFLHLTPQLNQNQQLKQLRNNSSSLRDLTSSITKQKLTYNQIMDHYLSTSNNLNQFQQTLNQVDKSKSHMKVYQNESSQMIINQKASLYGENKIISDEQQLKSICDKNFPLGKGNQKIKSQLLSENKVQADQNVSFQIIHLKDDFKIEDQYMESYYSMDFEEGLTQGTQKIMEIQEELGKLCIRMHKYESKPEVQMTLINVKQESRILINNQN</sequence>
<dbReference type="PROSITE" id="PS00108">
    <property type="entry name" value="PROTEIN_KINASE_ST"/>
    <property type="match status" value="1"/>
</dbReference>
<feature type="cross-link" description="Glycyl lysine isopeptide (Lys-Gly) (interchain with G-Cter in SUMO2)" evidence="8">
    <location>
        <position position="195"/>
    </location>
</feature>
<evidence type="ECO:0000313" key="11">
    <source>
        <dbReference type="EMBL" id="CDW87318.1"/>
    </source>
</evidence>
<feature type="binding site" evidence="7">
    <location>
        <position position="216"/>
    </location>
    <ligand>
        <name>ATP</name>
        <dbReference type="ChEBI" id="CHEBI:30616"/>
    </ligand>
</feature>
<keyword evidence="3 7" id="KW-0547">Nucleotide-binding</keyword>
<gene>
    <name evidence="11" type="primary">Contig4544.g4850</name>
    <name evidence="11" type="ORF">STYLEM_16421</name>
</gene>
<dbReference type="OMA" id="LIPTEIC"/>
<keyword evidence="2" id="KW-0808">Transferase</keyword>
<dbReference type="GO" id="GO:0004674">
    <property type="term" value="F:protein serine/threonine kinase activity"/>
    <property type="evidence" value="ECO:0007669"/>
    <property type="project" value="UniProtKB-KW"/>
</dbReference>
<name>A0A078B1W4_STYLE</name>
<accession>A0A078B1W4</accession>
<organism evidence="11 12">
    <name type="scientific">Stylonychia lemnae</name>
    <name type="common">Ciliate</name>
    <dbReference type="NCBI Taxonomy" id="5949"/>
    <lineage>
        <taxon>Eukaryota</taxon>
        <taxon>Sar</taxon>
        <taxon>Alveolata</taxon>
        <taxon>Ciliophora</taxon>
        <taxon>Intramacronucleata</taxon>
        <taxon>Spirotrichea</taxon>
        <taxon>Stichotrichia</taxon>
        <taxon>Sporadotrichida</taxon>
        <taxon>Oxytrichidae</taxon>
        <taxon>Stylonychinae</taxon>
        <taxon>Stylonychia</taxon>
    </lineage>
</organism>
<dbReference type="InterPro" id="IPR000719">
    <property type="entry name" value="Prot_kinase_dom"/>
</dbReference>
<evidence type="ECO:0000256" key="6">
    <source>
        <dbReference type="PIRSR" id="PIRSR630616-1"/>
    </source>
</evidence>
<evidence type="ECO:0000256" key="2">
    <source>
        <dbReference type="ARBA" id="ARBA00022679"/>
    </source>
</evidence>
<dbReference type="AlphaFoldDB" id="A0A078B1W4"/>
<feature type="binding site" evidence="7">
    <location>
        <begin position="197"/>
        <end position="198"/>
    </location>
    <ligand>
        <name>ATP</name>
        <dbReference type="ChEBI" id="CHEBI:30616"/>
    </ligand>
</feature>
<reference evidence="11 12" key="1">
    <citation type="submission" date="2014-06" db="EMBL/GenBank/DDBJ databases">
        <authorList>
            <person name="Swart Estienne"/>
        </authorList>
    </citation>
    <scope>NUCLEOTIDE SEQUENCE [LARGE SCALE GENOMIC DNA]</scope>
    <source>
        <strain evidence="11 12">130c</strain>
    </source>
</reference>
<dbReference type="PANTHER" id="PTHR24350">
    <property type="entry name" value="SERINE/THREONINE-PROTEIN KINASE IAL-RELATED"/>
    <property type="match status" value="1"/>
</dbReference>
<dbReference type="EMBL" id="CCKQ01015506">
    <property type="protein sequence ID" value="CDW87318.1"/>
    <property type="molecule type" value="Genomic_DNA"/>
</dbReference>
<dbReference type="InterPro" id="IPR030616">
    <property type="entry name" value="Aur-like"/>
</dbReference>
<keyword evidence="12" id="KW-1185">Reference proteome</keyword>
<dbReference type="OrthoDB" id="504170at2759"/>
<evidence type="ECO:0000256" key="8">
    <source>
        <dbReference type="PIRSR" id="PIRSR630616-3"/>
    </source>
</evidence>
<evidence type="ECO:0000256" key="9">
    <source>
        <dbReference type="PROSITE-ProRule" id="PRU10141"/>
    </source>
</evidence>
<dbReference type="Proteomes" id="UP000039865">
    <property type="component" value="Unassembled WGS sequence"/>
</dbReference>
<dbReference type="FunFam" id="3.30.200.20:FF:000042">
    <property type="entry name" value="Aurora kinase A"/>
    <property type="match status" value="1"/>
</dbReference>
<dbReference type="InterPro" id="IPR017441">
    <property type="entry name" value="Protein_kinase_ATP_BS"/>
</dbReference>
<keyword evidence="5 7" id="KW-0067">ATP-binding</keyword>
<dbReference type="GO" id="GO:0005524">
    <property type="term" value="F:ATP binding"/>
    <property type="evidence" value="ECO:0007669"/>
    <property type="project" value="UniProtKB-UniRule"/>
</dbReference>
<dbReference type="Pfam" id="PF00069">
    <property type="entry name" value="Pkinase"/>
    <property type="match status" value="1"/>
</dbReference>
<evidence type="ECO:0000259" key="10">
    <source>
        <dbReference type="PROSITE" id="PS50011"/>
    </source>
</evidence>